<keyword evidence="13" id="KW-1133">Transmembrane helix</keyword>
<reference evidence="17" key="1">
    <citation type="submission" date="2024-10" db="EMBL/GenBank/DDBJ databases">
        <authorList>
            <person name="Ryan C."/>
        </authorList>
    </citation>
    <scope>NUCLEOTIDE SEQUENCE [LARGE SCALE GENOMIC DNA]</scope>
</reference>
<dbReference type="EC" id="2.3.2.31" evidence="5"/>
<proteinExistence type="inferred from homology"/>
<dbReference type="GO" id="GO:0061630">
    <property type="term" value="F:ubiquitin protein ligase activity"/>
    <property type="evidence" value="ECO:0007669"/>
    <property type="project" value="UniProtKB-EC"/>
</dbReference>
<dbReference type="InterPro" id="IPR016135">
    <property type="entry name" value="UBQ-conjugating_enzyme/RWD"/>
</dbReference>
<feature type="domain" description="RING-type" evidence="16">
    <location>
        <begin position="110"/>
        <end position="354"/>
    </location>
</feature>
<dbReference type="InterPro" id="IPR044066">
    <property type="entry name" value="TRIAD_supradom"/>
</dbReference>
<evidence type="ECO:0000313" key="17">
    <source>
        <dbReference type="EMBL" id="CAL5069727.1"/>
    </source>
</evidence>
<evidence type="ECO:0000256" key="11">
    <source>
        <dbReference type="ARBA" id="ARBA00022833"/>
    </source>
</evidence>
<dbReference type="AlphaFoldDB" id="A0ABC9F7S0"/>
<keyword evidence="18" id="KW-1185">Reference proteome</keyword>
<evidence type="ECO:0000256" key="13">
    <source>
        <dbReference type="SAM" id="Phobius"/>
    </source>
</evidence>
<keyword evidence="8" id="KW-0677">Repeat</keyword>
<comment type="catalytic activity">
    <reaction evidence="1">
        <text>[E2 ubiquitin-conjugating enzyme]-S-ubiquitinyl-L-cysteine + [acceptor protein]-L-lysine = [E2 ubiquitin-conjugating enzyme]-L-cysteine + [acceptor protein]-N(6)-ubiquitinyl-L-lysine.</text>
        <dbReference type="EC" id="2.3.2.31"/>
    </reaction>
</comment>
<comment type="cofactor">
    <cofactor evidence="2">
        <name>Zn(2+)</name>
        <dbReference type="ChEBI" id="CHEBI:29105"/>
    </cofactor>
</comment>
<dbReference type="Pfam" id="PF01485">
    <property type="entry name" value="IBR"/>
    <property type="match status" value="1"/>
</dbReference>
<evidence type="ECO:0000256" key="8">
    <source>
        <dbReference type="ARBA" id="ARBA00022737"/>
    </source>
</evidence>
<dbReference type="Pfam" id="PF05773">
    <property type="entry name" value="RWD"/>
    <property type="match status" value="1"/>
</dbReference>
<keyword evidence="9 12" id="KW-0863">Zinc-finger</keyword>
<evidence type="ECO:0000259" key="15">
    <source>
        <dbReference type="PROSITE" id="PS50908"/>
    </source>
</evidence>
<dbReference type="InterPro" id="IPR031127">
    <property type="entry name" value="E3_UB_ligase_RBR"/>
</dbReference>
<keyword evidence="13" id="KW-0812">Transmembrane</keyword>
<dbReference type="SUPFAM" id="SSF54495">
    <property type="entry name" value="UBC-like"/>
    <property type="match status" value="1"/>
</dbReference>
<dbReference type="Proteomes" id="UP001497457">
    <property type="component" value="Chromosome 5rd"/>
</dbReference>
<dbReference type="PROSITE" id="PS50089">
    <property type="entry name" value="ZF_RING_2"/>
    <property type="match status" value="1"/>
</dbReference>
<dbReference type="InterPro" id="IPR002867">
    <property type="entry name" value="IBR_dom"/>
</dbReference>
<evidence type="ECO:0000259" key="16">
    <source>
        <dbReference type="PROSITE" id="PS51873"/>
    </source>
</evidence>
<dbReference type="Pfam" id="PF00097">
    <property type="entry name" value="zf-C3HC4"/>
    <property type="match status" value="1"/>
</dbReference>
<dbReference type="PROSITE" id="PS00518">
    <property type="entry name" value="ZF_RING_1"/>
    <property type="match status" value="1"/>
</dbReference>
<sequence length="364" mass="41959">MPLSYPSCHPPYFTLTVQWLDRVKVSSLCRMLDLIWAPQPGQEVVYEWVQWLQSSALSHLGFDDEITIHHSDSMGPVDVRAVGEIVPVESVVQCLISYNEEQCHELFLSGLHNCMICLSEYTGVDFIKLPCQHYFCRRCMETYSRMHVKEGTVLKLLCPDDKCRSDVPPNLLKRLLGDADFERWERLILQKTLDSMADAAYCPRCETICLEDEEKNAQCSKCFFSFCTLCRLHRHIGERCVGITPEEKLLSLQERQKVRRLSKGDLEKTISLAKEIFSIKEVLHLCVQCPYCDIGISRVSGCNHMVCGNCGLWAVVLLWLWGWQAALAVTVARREMTRRRCRSSMLLVFCQHKLMLQRDGKNQQ</sequence>
<dbReference type="Gene3D" id="3.10.110.10">
    <property type="entry name" value="Ubiquitin Conjugating Enzyme"/>
    <property type="match status" value="1"/>
</dbReference>
<dbReference type="CDD" id="cd23821">
    <property type="entry name" value="RWD_IMPACT"/>
    <property type="match status" value="1"/>
</dbReference>
<dbReference type="FunFam" id="3.30.40.10:FF:000358">
    <property type="entry name" value="RBR-type E3 ubiquitin transferase"/>
    <property type="match status" value="1"/>
</dbReference>
<keyword evidence="11" id="KW-0862">Zinc</keyword>
<dbReference type="CDD" id="cd23134">
    <property type="entry name" value="RING-HC_ITT1-like"/>
    <property type="match status" value="1"/>
</dbReference>
<evidence type="ECO:0000256" key="6">
    <source>
        <dbReference type="ARBA" id="ARBA00022679"/>
    </source>
</evidence>
<dbReference type="InterPro" id="IPR017907">
    <property type="entry name" value="Znf_RING_CS"/>
</dbReference>
<evidence type="ECO:0000256" key="2">
    <source>
        <dbReference type="ARBA" id="ARBA00001947"/>
    </source>
</evidence>
<dbReference type="EMBL" id="OZ075115">
    <property type="protein sequence ID" value="CAL5069727.1"/>
    <property type="molecule type" value="Genomic_DNA"/>
</dbReference>
<dbReference type="CDD" id="cd20341">
    <property type="entry name" value="BRcat_RBR_RNF14"/>
    <property type="match status" value="1"/>
</dbReference>
<comment type="similarity">
    <text evidence="4">Belongs to the RBR family. Ariadne subfamily.</text>
</comment>
<feature type="domain" description="RING-type" evidence="14">
    <location>
        <begin position="114"/>
        <end position="162"/>
    </location>
</feature>
<evidence type="ECO:0000256" key="5">
    <source>
        <dbReference type="ARBA" id="ARBA00012251"/>
    </source>
</evidence>
<gene>
    <name evidence="17" type="ORF">URODEC1_LOCUS102382</name>
</gene>
<dbReference type="GO" id="GO:0008270">
    <property type="term" value="F:zinc ion binding"/>
    <property type="evidence" value="ECO:0007669"/>
    <property type="project" value="UniProtKB-KW"/>
</dbReference>
<evidence type="ECO:0000256" key="9">
    <source>
        <dbReference type="ARBA" id="ARBA00022771"/>
    </source>
</evidence>
<dbReference type="PROSITE" id="PS50908">
    <property type="entry name" value="RWD"/>
    <property type="match status" value="1"/>
</dbReference>
<feature type="domain" description="RWD" evidence="15">
    <location>
        <begin position="1"/>
        <end position="59"/>
    </location>
</feature>
<keyword evidence="7" id="KW-0479">Metal-binding</keyword>
<evidence type="ECO:0000256" key="10">
    <source>
        <dbReference type="ARBA" id="ARBA00022786"/>
    </source>
</evidence>
<dbReference type="InterPro" id="IPR018957">
    <property type="entry name" value="Znf_C3HC4_RING-type"/>
</dbReference>
<protein>
    <recommendedName>
        <fullName evidence="5">RBR-type E3 ubiquitin transferase</fullName>
        <ecNumber evidence="5">2.3.2.31</ecNumber>
    </recommendedName>
</protein>
<evidence type="ECO:0000259" key="14">
    <source>
        <dbReference type="PROSITE" id="PS50089"/>
    </source>
</evidence>
<dbReference type="PROSITE" id="PS51873">
    <property type="entry name" value="TRIAD"/>
    <property type="match status" value="1"/>
</dbReference>
<dbReference type="SMART" id="SM00184">
    <property type="entry name" value="RING"/>
    <property type="match status" value="2"/>
</dbReference>
<evidence type="ECO:0000256" key="1">
    <source>
        <dbReference type="ARBA" id="ARBA00001798"/>
    </source>
</evidence>
<dbReference type="SMART" id="SM00647">
    <property type="entry name" value="IBR"/>
    <property type="match status" value="1"/>
</dbReference>
<evidence type="ECO:0000256" key="3">
    <source>
        <dbReference type="ARBA" id="ARBA00003976"/>
    </source>
</evidence>
<dbReference type="PANTHER" id="PTHR11685">
    <property type="entry name" value="RBR FAMILY RING FINGER AND IBR DOMAIN-CONTAINING"/>
    <property type="match status" value="1"/>
</dbReference>
<dbReference type="InterPro" id="IPR006575">
    <property type="entry name" value="RWD_dom"/>
</dbReference>
<dbReference type="InterPro" id="IPR001841">
    <property type="entry name" value="Znf_RING"/>
</dbReference>
<keyword evidence="13" id="KW-0472">Membrane</keyword>
<accession>A0ABC9F7S0</accession>
<name>A0ABC9F7S0_9POAL</name>
<evidence type="ECO:0000256" key="7">
    <source>
        <dbReference type="ARBA" id="ARBA00022723"/>
    </source>
</evidence>
<evidence type="ECO:0000256" key="12">
    <source>
        <dbReference type="PROSITE-ProRule" id="PRU00175"/>
    </source>
</evidence>
<dbReference type="SUPFAM" id="SSF57850">
    <property type="entry name" value="RING/U-box"/>
    <property type="match status" value="3"/>
</dbReference>
<feature type="transmembrane region" description="Helical" evidence="13">
    <location>
        <begin position="312"/>
        <end position="332"/>
    </location>
</feature>
<evidence type="ECO:0000256" key="4">
    <source>
        <dbReference type="ARBA" id="ARBA00005884"/>
    </source>
</evidence>
<dbReference type="Gene3D" id="3.30.40.10">
    <property type="entry name" value="Zinc/RING finger domain, C3HC4 (zinc finger)"/>
    <property type="match status" value="1"/>
</dbReference>
<keyword evidence="10" id="KW-0833">Ubl conjugation pathway</keyword>
<dbReference type="InterPro" id="IPR013083">
    <property type="entry name" value="Znf_RING/FYVE/PHD"/>
</dbReference>
<organism evidence="17 18">
    <name type="scientific">Urochloa decumbens</name>
    <dbReference type="NCBI Taxonomy" id="240449"/>
    <lineage>
        <taxon>Eukaryota</taxon>
        <taxon>Viridiplantae</taxon>
        <taxon>Streptophyta</taxon>
        <taxon>Embryophyta</taxon>
        <taxon>Tracheophyta</taxon>
        <taxon>Spermatophyta</taxon>
        <taxon>Magnoliopsida</taxon>
        <taxon>Liliopsida</taxon>
        <taxon>Poales</taxon>
        <taxon>Poaceae</taxon>
        <taxon>PACMAD clade</taxon>
        <taxon>Panicoideae</taxon>
        <taxon>Panicodae</taxon>
        <taxon>Paniceae</taxon>
        <taxon>Melinidinae</taxon>
        <taxon>Urochloa</taxon>
    </lineage>
</organism>
<keyword evidence="6" id="KW-0808">Transferase</keyword>
<evidence type="ECO:0000313" key="18">
    <source>
        <dbReference type="Proteomes" id="UP001497457"/>
    </source>
</evidence>
<comment type="function">
    <text evidence="3">Might act as an E3 ubiquitin-protein ligase, or as part of E3 complex, which accepts ubiquitin from specific E2 ubiquitin-conjugating enzymes and then transfers it to substrates.</text>
</comment>
<dbReference type="CDD" id="cd20336">
    <property type="entry name" value="Rcat_RBR"/>
    <property type="match status" value="1"/>
</dbReference>